<name>A0ABN7B725_9HEMI</name>
<comment type="similarity">
    <text evidence="1">Belongs to the protein kinase superfamily. ADCK protein kinase family.</text>
</comment>
<dbReference type="Pfam" id="PF03109">
    <property type="entry name" value="ABC1"/>
    <property type="match status" value="1"/>
</dbReference>
<evidence type="ECO:0000256" key="1">
    <source>
        <dbReference type="ARBA" id="ARBA00009670"/>
    </source>
</evidence>
<dbReference type="CDD" id="cd13969">
    <property type="entry name" value="ADCK1-like"/>
    <property type="match status" value="1"/>
</dbReference>
<keyword evidence="4" id="KW-1185">Reference proteome</keyword>
<organism evidence="3 4">
    <name type="scientific">Nesidiocoris tenuis</name>
    <dbReference type="NCBI Taxonomy" id="355587"/>
    <lineage>
        <taxon>Eukaryota</taxon>
        <taxon>Metazoa</taxon>
        <taxon>Ecdysozoa</taxon>
        <taxon>Arthropoda</taxon>
        <taxon>Hexapoda</taxon>
        <taxon>Insecta</taxon>
        <taxon>Pterygota</taxon>
        <taxon>Neoptera</taxon>
        <taxon>Paraneoptera</taxon>
        <taxon>Hemiptera</taxon>
        <taxon>Heteroptera</taxon>
        <taxon>Panheteroptera</taxon>
        <taxon>Cimicomorpha</taxon>
        <taxon>Miridae</taxon>
        <taxon>Dicyphina</taxon>
        <taxon>Nesidiocoris</taxon>
    </lineage>
</organism>
<dbReference type="InterPro" id="IPR011009">
    <property type="entry name" value="Kinase-like_dom_sf"/>
</dbReference>
<evidence type="ECO:0000313" key="4">
    <source>
        <dbReference type="Proteomes" id="UP001307889"/>
    </source>
</evidence>
<dbReference type="SUPFAM" id="SSF56112">
    <property type="entry name" value="Protein kinase-like (PK-like)"/>
    <property type="match status" value="1"/>
</dbReference>
<dbReference type="InterPro" id="IPR004147">
    <property type="entry name" value="ABC1_dom"/>
</dbReference>
<evidence type="ECO:0000259" key="2">
    <source>
        <dbReference type="Pfam" id="PF03109"/>
    </source>
</evidence>
<dbReference type="EMBL" id="AP028919">
    <property type="protein sequence ID" value="BET00084.1"/>
    <property type="molecule type" value="Genomic_DNA"/>
</dbReference>
<dbReference type="InterPro" id="IPR045307">
    <property type="entry name" value="ADCK1_dom"/>
</dbReference>
<dbReference type="PANTHER" id="PTHR43173">
    <property type="entry name" value="ABC1 FAMILY PROTEIN"/>
    <property type="match status" value="1"/>
</dbReference>
<dbReference type="Proteomes" id="UP001307889">
    <property type="component" value="Chromosome 11"/>
</dbReference>
<accession>A0ABN7B725</accession>
<proteinExistence type="inferred from homology"/>
<feature type="domain" description="ABC1 atypical kinase-like" evidence="2">
    <location>
        <begin position="145"/>
        <end position="390"/>
    </location>
</feature>
<evidence type="ECO:0000313" key="3">
    <source>
        <dbReference type="EMBL" id="BET00084.1"/>
    </source>
</evidence>
<reference evidence="3 4" key="1">
    <citation type="submission" date="2023-09" db="EMBL/GenBank/DDBJ databases">
        <title>Nesidiocoris tenuis whole genome shotgun sequence.</title>
        <authorList>
            <person name="Shibata T."/>
            <person name="Shimoda M."/>
            <person name="Kobayashi T."/>
            <person name="Uehara T."/>
        </authorList>
    </citation>
    <scope>NUCLEOTIDE SEQUENCE [LARGE SCALE GENOMIC DNA]</scope>
    <source>
        <strain evidence="3 4">Japan</strain>
    </source>
</reference>
<dbReference type="PANTHER" id="PTHR43173:SF28">
    <property type="entry name" value="AARF DOMAIN CONTAINING KINASE 5"/>
    <property type="match status" value="1"/>
</dbReference>
<sequence length="558" mass="63791">MAFASLGLRGCRLFSSRARSYPNPSRWRKALIVGGTCGLLGYGFYLTVDELEKRQIRVAAGGVVRFFRTSYIGALISLDYYVSLWNVADTDPEYVNIQSEVHTRAAKRILAGCLKNGGLYIKLGQGLVIMDHVLPKEYIETLKVLQDKCLERSPKEVDEMFVEEFDCEIESMFEKFDKKPFAAASLAQVFRATTKEGKDVAVKVQYLDLQDRFFGDITTLTIILHVAGWLHKDFDFAWVLKELRGTLEKELNFLDEARNSEKCASDLKHLSFVYVPQVLWDYSTSRVLTTEFIDGIKISDKDSLKKAGINLADLDHKLITAFSEQIFYSGFVHADPHPGNILVRKDGQGKTQIVILDHGLYEEVPNNVRESLRNLWKAMVLNDHLSMKKYSIELGIRAEDYRLFCIALGQRYIKAADDDEADSKLVRLLFAPQKHRRKLTPEERTRLNIELSALRSRSLDIFKAMPGKLMLVTRNINTIRSIARNHGDPVNRYNVMARCATKGSFETKKSTGPIASTKRFVERADFEIKLWWGGVRIWWWKTVVSVLLYVTGKKIETE</sequence>
<protein>
    <submittedName>
        <fullName evidence="3">ABC1 family</fullName>
    </submittedName>
</protein>
<gene>
    <name evidence="3" type="ORF">NTJ_12900</name>
</gene>
<dbReference type="InterPro" id="IPR051130">
    <property type="entry name" value="Mito_struct-func_regulator"/>
</dbReference>